<feature type="transmembrane region" description="Helical" evidence="1">
    <location>
        <begin position="151"/>
        <end position="170"/>
    </location>
</feature>
<feature type="transmembrane region" description="Helical" evidence="1">
    <location>
        <begin position="182"/>
        <end position="202"/>
    </location>
</feature>
<protein>
    <submittedName>
        <fullName evidence="2">Uncharacterized protein</fullName>
    </submittedName>
</protein>
<organism evidence="2 3">
    <name type="scientific">Mucor flavus</name>
    <dbReference type="NCBI Taxonomy" id="439312"/>
    <lineage>
        <taxon>Eukaryota</taxon>
        <taxon>Fungi</taxon>
        <taxon>Fungi incertae sedis</taxon>
        <taxon>Mucoromycota</taxon>
        <taxon>Mucoromycotina</taxon>
        <taxon>Mucoromycetes</taxon>
        <taxon>Mucorales</taxon>
        <taxon>Mucorineae</taxon>
        <taxon>Mucoraceae</taxon>
        <taxon>Mucor</taxon>
    </lineage>
</organism>
<reference evidence="2 3" key="1">
    <citation type="submission" date="2024-04" db="EMBL/GenBank/DDBJ databases">
        <title>genome sequences of Mucor flavus KT1a and Helicostylum pulchrum KT1b strains isolated from the surface of a dry-aged beef.</title>
        <authorList>
            <person name="Toyotome T."/>
            <person name="Hosono M."/>
            <person name="Torimaru M."/>
            <person name="Fukuda K."/>
            <person name="Mikami N."/>
        </authorList>
    </citation>
    <scope>NUCLEOTIDE SEQUENCE [LARGE SCALE GENOMIC DNA]</scope>
    <source>
        <strain evidence="2 3">KT1a</strain>
    </source>
</reference>
<comment type="caution">
    <text evidence="2">The sequence shown here is derived from an EMBL/GenBank/DDBJ whole genome shotgun (WGS) entry which is preliminary data.</text>
</comment>
<feature type="transmembrane region" description="Helical" evidence="1">
    <location>
        <begin position="40"/>
        <end position="66"/>
    </location>
</feature>
<feature type="transmembrane region" description="Helical" evidence="1">
    <location>
        <begin position="208"/>
        <end position="234"/>
    </location>
</feature>
<gene>
    <name evidence="2" type="ORF">MFLAVUS_006393</name>
</gene>
<feature type="transmembrane region" description="Helical" evidence="1">
    <location>
        <begin position="12"/>
        <end position="33"/>
    </location>
</feature>
<keyword evidence="1" id="KW-0472">Membrane</keyword>
<keyword evidence="1" id="KW-0812">Transmembrane</keyword>
<accession>A0ABP9Z1G1</accession>
<evidence type="ECO:0000313" key="2">
    <source>
        <dbReference type="EMBL" id="GAA5812932.1"/>
    </source>
</evidence>
<feature type="transmembrane region" description="Helical" evidence="1">
    <location>
        <begin position="72"/>
        <end position="95"/>
    </location>
</feature>
<keyword evidence="1" id="KW-1133">Transmembrane helix</keyword>
<proteinExistence type="predicted"/>
<name>A0ABP9Z1G1_9FUNG</name>
<evidence type="ECO:0000256" key="1">
    <source>
        <dbReference type="SAM" id="Phobius"/>
    </source>
</evidence>
<feature type="transmembrane region" description="Helical" evidence="1">
    <location>
        <begin position="107"/>
        <end position="131"/>
    </location>
</feature>
<keyword evidence="3" id="KW-1185">Reference proteome</keyword>
<evidence type="ECO:0000313" key="3">
    <source>
        <dbReference type="Proteomes" id="UP001473302"/>
    </source>
</evidence>
<dbReference type="Proteomes" id="UP001473302">
    <property type="component" value="Unassembled WGS sequence"/>
</dbReference>
<dbReference type="EMBL" id="BAABUK010000015">
    <property type="protein sequence ID" value="GAA5812932.1"/>
    <property type="molecule type" value="Genomic_DNA"/>
</dbReference>
<sequence length="262" mass="28962">MNTAEAAGITLRWFGVSLATSSLSFLITSFYVYKYRSTKAAIIAGSASLSTLASLIFDAICMSALFNMDVQTAVLNALFAVERAFAFLTIFYAFHCIIRNAGQGHKLVVYVGYAWMVVTVAVSIAVSVFTVDDLYNRPLAKTNSSLLHLRLLLSYSNWGFIAVTLLIYFMNTKYFNRKAGSTMLAFIGLHLISAITSISINYSTTDNIMLLNAIVFFFSNLLLKIAVIISACYGSTWIQDTSNKNYIIDNTESEDLEANPNH</sequence>